<dbReference type="Pfam" id="PF08031">
    <property type="entry name" value="BBE"/>
    <property type="match status" value="1"/>
</dbReference>
<comment type="caution">
    <text evidence="8">The sequence shown here is derived from an EMBL/GenBank/DDBJ whole genome shotgun (WGS) entry which is preliminary data.</text>
</comment>
<evidence type="ECO:0000256" key="3">
    <source>
        <dbReference type="ARBA" id="ARBA00022630"/>
    </source>
</evidence>
<evidence type="ECO:0000256" key="4">
    <source>
        <dbReference type="ARBA" id="ARBA00022827"/>
    </source>
</evidence>
<evidence type="ECO:0000313" key="9">
    <source>
        <dbReference type="Proteomes" id="UP000447873"/>
    </source>
</evidence>
<keyword evidence="3" id="KW-0285">Flavoprotein</keyword>
<dbReference type="PANTHER" id="PTHR42973:SF39">
    <property type="entry name" value="FAD-BINDING PCMH-TYPE DOMAIN-CONTAINING PROTEIN"/>
    <property type="match status" value="1"/>
</dbReference>
<protein>
    <recommendedName>
        <fullName evidence="7">FAD-binding PCMH-type domain-containing protein</fullName>
    </recommendedName>
</protein>
<reference evidence="8 9" key="1">
    <citation type="submission" date="2018-12" db="EMBL/GenBank/DDBJ databases">
        <title>Venturia inaequalis Genome Resource.</title>
        <authorList>
            <person name="Lichtner F.J."/>
        </authorList>
    </citation>
    <scope>NUCLEOTIDE SEQUENCE [LARGE SCALE GENOMIC DNA]</scope>
    <source>
        <strain evidence="8 9">120213</strain>
    </source>
</reference>
<dbReference type="Proteomes" id="UP000447873">
    <property type="component" value="Unassembled WGS sequence"/>
</dbReference>
<keyword evidence="6" id="KW-0732">Signal</keyword>
<evidence type="ECO:0000256" key="6">
    <source>
        <dbReference type="SAM" id="SignalP"/>
    </source>
</evidence>
<dbReference type="InterPro" id="IPR016166">
    <property type="entry name" value="FAD-bd_PCMH"/>
</dbReference>
<dbReference type="Gene3D" id="3.30.465.10">
    <property type="match status" value="1"/>
</dbReference>
<dbReference type="GO" id="GO:0016491">
    <property type="term" value="F:oxidoreductase activity"/>
    <property type="evidence" value="ECO:0007669"/>
    <property type="project" value="UniProtKB-KW"/>
</dbReference>
<dbReference type="AlphaFoldDB" id="A0A8H3V5J3"/>
<proteinExistence type="inferred from homology"/>
<gene>
    <name evidence="8" type="ORF">EG328_011522</name>
</gene>
<sequence>MSLLFILLGLLLTLTPCVAVASPSLDFSNTKRNPNPVTIPQLSEDAAIYSSTDPNFVAQSARWSSSNAPSFSHVFVPANEHDVVLMGGGHGWSKTLGSIQNGILLNMERFSQTIYDPIDKTMTIGGAVKTEALTNATDAVGREVPVATCPCPGATNVLLGGGHARLQGKYGMILDSAKSFNMVLANGTSIEVSKGSHPDLFWAMRGAGQNFGVVLTTTIQTYPYDGAGGKYYSIDMIFIDKDLERVVEILNNINQNQDPALTMFLVFAADATAIKPFISVNLVYAGSPTKGKTYAQLFKELNPPTDVEAILTAPELPFLSAFGANAAACAGPAYRSAYSLYMRTLVPSSIRAAYIAYTKFIQENPNAAISIHLYEFYPHQRNGLKPEETAYANRGKNNILALVSAVYTNANVSDAANAYGETQRAAFNKVEAGGYEKLRIYQNYAYGDEDPRSYYGYEKWRLEKLRNVKRRYDPNNVFRGYHDIPL</sequence>
<name>A0A8H3V5J3_VENIN</name>
<keyword evidence="5" id="KW-0560">Oxidoreductase</keyword>
<evidence type="ECO:0000256" key="1">
    <source>
        <dbReference type="ARBA" id="ARBA00001974"/>
    </source>
</evidence>
<dbReference type="SUPFAM" id="SSF56176">
    <property type="entry name" value="FAD-binding/transporter-associated domain-like"/>
    <property type="match status" value="1"/>
</dbReference>
<comment type="cofactor">
    <cofactor evidence="1">
        <name>FAD</name>
        <dbReference type="ChEBI" id="CHEBI:57692"/>
    </cofactor>
</comment>
<evidence type="ECO:0000259" key="7">
    <source>
        <dbReference type="PROSITE" id="PS51387"/>
    </source>
</evidence>
<keyword evidence="4" id="KW-0274">FAD</keyword>
<feature type="chain" id="PRO_5034477280" description="FAD-binding PCMH-type domain-containing protein" evidence="6">
    <location>
        <begin position="20"/>
        <end position="486"/>
    </location>
</feature>
<dbReference type="PANTHER" id="PTHR42973">
    <property type="entry name" value="BINDING OXIDOREDUCTASE, PUTATIVE (AFU_ORTHOLOGUE AFUA_1G17690)-RELATED"/>
    <property type="match status" value="1"/>
</dbReference>
<dbReference type="InterPro" id="IPR012951">
    <property type="entry name" value="BBE"/>
</dbReference>
<comment type="similarity">
    <text evidence="2">Belongs to the oxygen-dependent FAD-linked oxidoreductase family.</text>
</comment>
<dbReference type="InterPro" id="IPR006094">
    <property type="entry name" value="Oxid_FAD_bind_N"/>
</dbReference>
<dbReference type="GO" id="GO:0071949">
    <property type="term" value="F:FAD binding"/>
    <property type="evidence" value="ECO:0007669"/>
    <property type="project" value="InterPro"/>
</dbReference>
<dbReference type="InterPro" id="IPR016169">
    <property type="entry name" value="FAD-bd_PCMH_sub2"/>
</dbReference>
<feature type="signal peptide" evidence="6">
    <location>
        <begin position="1"/>
        <end position="19"/>
    </location>
</feature>
<dbReference type="Gene3D" id="3.40.462.20">
    <property type="match status" value="1"/>
</dbReference>
<dbReference type="Pfam" id="PF01565">
    <property type="entry name" value="FAD_binding_4"/>
    <property type="match status" value="1"/>
</dbReference>
<evidence type="ECO:0000256" key="2">
    <source>
        <dbReference type="ARBA" id="ARBA00005466"/>
    </source>
</evidence>
<organism evidence="8 9">
    <name type="scientific">Venturia inaequalis</name>
    <name type="common">Apple scab fungus</name>
    <dbReference type="NCBI Taxonomy" id="5025"/>
    <lineage>
        <taxon>Eukaryota</taxon>
        <taxon>Fungi</taxon>
        <taxon>Dikarya</taxon>
        <taxon>Ascomycota</taxon>
        <taxon>Pezizomycotina</taxon>
        <taxon>Dothideomycetes</taxon>
        <taxon>Pleosporomycetidae</taxon>
        <taxon>Venturiales</taxon>
        <taxon>Venturiaceae</taxon>
        <taxon>Venturia</taxon>
    </lineage>
</organism>
<accession>A0A8H3V5J3</accession>
<dbReference type="InterPro" id="IPR050416">
    <property type="entry name" value="FAD-linked_Oxidoreductase"/>
</dbReference>
<evidence type="ECO:0000256" key="5">
    <source>
        <dbReference type="ARBA" id="ARBA00023002"/>
    </source>
</evidence>
<dbReference type="PROSITE" id="PS51387">
    <property type="entry name" value="FAD_PCMH"/>
    <property type="match status" value="1"/>
</dbReference>
<feature type="domain" description="FAD-binding PCMH-type" evidence="7">
    <location>
        <begin position="41"/>
        <end position="224"/>
    </location>
</feature>
<evidence type="ECO:0000313" key="8">
    <source>
        <dbReference type="EMBL" id="KAE9981583.1"/>
    </source>
</evidence>
<dbReference type="InterPro" id="IPR036318">
    <property type="entry name" value="FAD-bd_PCMH-like_sf"/>
</dbReference>
<dbReference type="EMBL" id="WNWS01000087">
    <property type="protein sequence ID" value="KAE9981583.1"/>
    <property type="molecule type" value="Genomic_DNA"/>
</dbReference>